<evidence type="ECO:0000313" key="12">
    <source>
        <dbReference type="EMBL" id="KAJ1529666.1"/>
    </source>
</evidence>
<dbReference type="GO" id="GO:0016020">
    <property type="term" value="C:membrane"/>
    <property type="evidence" value="ECO:0007669"/>
    <property type="project" value="UniProtKB-SubCell"/>
</dbReference>
<evidence type="ECO:0008006" key="14">
    <source>
        <dbReference type="Google" id="ProtNLM"/>
    </source>
</evidence>
<feature type="compositionally biased region" description="Basic residues" evidence="8">
    <location>
        <begin position="472"/>
        <end position="481"/>
    </location>
</feature>
<accession>A0AAV7XY89</accession>
<dbReference type="Proteomes" id="UP001075354">
    <property type="component" value="Chromosome 3"/>
</dbReference>
<dbReference type="GO" id="GO:0006882">
    <property type="term" value="P:intracellular zinc ion homeostasis"/>
    <property type="evidence" value="ECO:0007669"/>
    <property type="project" value="TreeGrafter"/>
</dbReference>
<evidence type="ECO:0000256" key="2">
    <source>
        <dbReference type="ARBA" id="ARBA00008873"/>
    </source>
</evidence>
<keyword evidence="5" id="KW-0862">Zinc</keyword>
<feature type="transmembrane region" description="Helical" evidence="9">
    <location>
        <begin position="186"/>
        <end position="206"/>
    </location>
</feature>
<dbReference type="GO" id="GO:0010312">
    <property type="term" value="P:detoxification of zinc ion"/>
    <property type="evidence" value="ECO:0007669"/>
    <property type="project" value="TreeGrafter"/>
</dbReference>
<evidence type="ECO:0000313" key="13">
    <source>
        <dbReference type="Proteomes" id="UP001075354"/>
    </source>
</evidence>
<keyword evidence="6 9" id="KW-1133">Transmembrane helix</keyword>
<feature type="compositionally biased region" description="Low complexity" evidence="8">
    <location>
        <begin position="519"/>
        <end position="542"/>
    </location>
</feature>
<dbReference type="Pfam" id="PF01545">
    <property type="entry name" value="Cation_efflux"/>
    <property type="match status" value="1"/>
</dbReference>
<proteinExistence type="inferred from homology"/>
<dbReference type="NCBIfam" id="TIGR01297">
    <property type="entry name" value="CDF"/>
    <property type="match status" value="1"/>
</dbReference>
<dbReference type="PANTHER" id="PTHR45820">
    <property type="entry name" value="FI23527P1"/>
    <property type="match status" value="1"/>
</dbReference>
<comment type="caution">
    <text evidence="12">The sequence shown here is derived from an EMBL/GenBank/DDBJ whole genome shotgun (WGS) entry which is preliminary data.</text>
</comment>
<evidence type="ECO:0000256" key="1">
    <source>
        <dbReference type="ARBA" id="ARBA00004141"/>
    </source>
</evidence>
<evidence type="ECO:0000256" key="6">
    <source>
        <dbReference type="ARBA" id="ARBA00022989"/>
    </source>
</evidence>
<dbReference type="GO" id="GO:0005385">
    <property type="term" value="F:zinc ion transmembrane transporter activity"/>
    <property type="evidence" value="ECO:0007669"/>
    <property type="project" value="TreeGrafter"/>
</dbReference>
<evidence type="ECO:0000256" key="9">
    <source>
        <dbReference type="SAM" id="Phobius"/>
    </source>
</evidence>
<feature type="transmembrane region" description="Helical" evidence="9">
    <location>
        <begin position="47"/>
        <end position="66"/>
    </location>
</feature>
<feature type="domain" description="Cation efflux protein cytoplasmic" evidence="11">
    <location>
        <begin position="327"/>
        <end position="371"/>
    </location>
</feature>
<keyword evidence="4 9" id="KW-0812">Transmembrane</keyword>
<gene>
    <name evidence="12" type="ORF">ONE63_006426</name>
</gene>
<evidence type="ECO:0000256" key="3">
    <source>
        <dbReference type="ARBA" id="ARBA00022448"/>
    </source>
</evidence>
<keyword evidence="13" id="KW-1185">Reference proteome</keyword>
<protein>
    <recommendedName>
        <fullName evidence="14">Zinc transporter 1</fullName>
    </recommendedName>
</protein>
<organism evidence="12 13">
    <name type="scientific">Megalurothrips usitatus</name>
    <name type="common">bean blossom thrips</name>
    <dbReference type="NCBI Taxonomy" id="439358"/>
    <lineage>
        <taxon>Eukaryota</taxon>
        <taxon>Metazoa</taxon>
        <taxon>Ecdysozoa</taxon>
        <taxon>Arthropoda</taxon>
        <taxon>Hexapoda</taxon>
        <taxon>Insecta</taxon>
        <taxon>Pterygota</taxon>
        <taxon>Neoptera</taxon>
        <taxon>Paraneoptera</taxon>
        <taxon>Thysanoptera</taxon>
        <taxon>Terebrantia</taxon>
        <taxon>Thripoidea</taxon>
        <taxon>Thripidae</taxon>
        <taxon>Megalurothrips</taxon>
    </lineage>
</organism>
<dbReference type="SUPFAM" id="SSF161111">
    <property type="entry name" value="Cation efflux protein transmembrane domain-like"/>
    <property type="match status" value="1"/>
</dbReference>
<feature type="region of interest" description="Disordered" evidence="8">
    <location>
        <begin position="454"/>
        <end position="542"/>
    </location>
</feature>
<evidence type="ECO:0000256" key="5">
    <source>
        <dbReference type="ARBA" id="ARBA00022833"/>
    </source>
</evidence>
<evidence type="ECO:0000259" key="10">
    <source>
        <dbReference type="Pfam" id="PF01545"/>
    </source>
</evidence>
<dbReference type="Gene3D" id="1.20.1510.10">
    <property type="entry name" value="Cation efflux protein transmembrane domain"/>
    <property type="match status" value="1"/>
</dbReference>
<feature type="transmembrane region" description="Helical" evidence="9">
    <location>
        <begin position="298"/>
        <end position="315"/>
    </location>
</feature>
<dbReference type="EMBL" id="JAPTSV010000003">
    <property type="protein sequence ID" value="KAJ1529666.1"/>
    <property type="molecule type" value="Genomic_DNA"/>
</dbReference>
<feature type="transmembrane region" description="Helical" evidence="9">
    <location>
        <begin position="72"/>
        <end position="96"/>
    </location>
</feature>
<dbReference type="Pfam" id="PF16916">
    <property type="entry name" value="ZT_dimer"/>
    <property type="match status" value="1"/>
</dbReference>
<dbReference type="AlphaFoldDB" id="A0AAV7XY89"/>
<dbReference type="InterPro" id="IPR027469">
    <property type="entry name" value="Cation_efflux_TMD_sf"/>
</dbReference>
<keyword evidence="3" id="KW-0813">Transport</keyword>
<feature type="domain" description="Cation efflux protein transmembrane" evidence="10">
    <location>
        <begin position="137"/>
        <end position="323"/>
    </location>
</feature>
<evidence type="ECO:0000256" key="8">
    <source>
        <dbReference type="SAM" id="MobiDB-lite"/>
    </source>
</evidence>
<reference evidence="12" key="1">
    <citation type="submission" date="2022-12" db="EMBL/GenBank/DDBJ databases">
        <title>Chromosome-level genome assembly of the bean flower thrips Megalurothrips usitatus.</title>
        <authorList>
            <person name="Ma L."/>
            <person name="Liu Q."/>
            <person name="Li H."/>
            <person name="Cai W."/>
        </authorList>
    </citation>
    <scope>NUCLEOTIDE SEQUENCE</scope>
    <source>
        <strain evidence="12">Cailab_2022a</strain>
    </source>
</reference>
<evidence type="ECO:0000259" key="11">
    <source>
        <dbReference type="Pfam" id="PF16916"/>
    </source>
</evidence>
<dbReference type="PANTHER" id="PTHR45820:SF9">
    <property type="entry name" value="FI23527P1"/>
    <property type="match status" value="1"/>
</dbReference>
<sequence>MRPSRQPRPAAPGAGPAGPHDCKHAARQDPAALPLPAHGDKMVGRSLSLYVMLGLTAALFGAQLALSHVTHALTLLVDSYHMLCNLIALSGCIITIKKGLGGGSPPIRSNKVNDNDDASEHATLRDGVRGSAADRRLRNTFGWARIDVLVSLIGTVFLASLCFSLLVEAVQTLLHIDHHDEMHEPLYVAGAGVASLAVNALCYVLLGGYTFHQGSFFHVTEKGDVVLEPAVTEDSVKLGERRLSAQRRPPRSGALHQFRQRQGCREMMRDTVGCVFVIAASLTVFFTDQSVGKYADPIMSIVSALMLLVLSYPYMKEAGLILLQTIPEHINIDELRSDFEKAFPDIVNIHDLHVWRLNQSKVFCTAHVRFRNARDYLRVNQDVTSFFVKYGVTQVTVQPEFVTDGSDDGHGDKGGKGRQGARALCLMCCPGESCLRAHCCAPNPQHYMRIASDLSLPGENGRGSSKLGGHGHSPRRPKGLRHGGDEQGPKQRGPRRVCGGGRAVGRRDLAVNAGRRGRATAAHGRGGERASSPRCSPAACSS</sequence>
<evidence type="ECO:0000256" key="7">
    <source>
        <dbReference type="ARBA" id="ARBA00023136"/>
    </source>
</evidence>
<name>A0AAV7XY89_9NEOP</name>
<dbReference type="InterPro" id="IPR058533">
    <property type="entry name" value="Cation_efflux_TM"/>
</dbReference>
<dbReference type="InterPro" id="IPR002524">
    <property type="entry name" value="Cation_efflux"/>
</dbReference>
<keyword evidence="7 9" id="KW-0472">Membrane</keyword>
<evidence type="ECO:0000256" key="4">
    <source>
        <dbReference type="ARBA" id="ARBA00022692"/>
    </source>
</evidence>
<feature type="transmembrane region" description="Helical" evidence="9">
    <location>
        <begin position="267"/>
        <end position="286"/>
    </location>
</feature>
<comment type="similarity">
    <text evidence="2">Belongs to the cation diffusion facilitator (CDF) transporter (TC 2.A.4) family. SLC30A subfamily.</text>
</comment>
<feature type="region of interest" description="Disordered" evidence="8">
    <location>
        <begin position="1"/>
        <end position="25"/>
    </location>
</feature>
<comment type="subcellular location">
    <subcellularLocation>
        <location evidence="1">Membrane</location>
        <topology evidence="1">Multi-pass membrane protein</topology>
    </subcellularLocation>
</comment>
<feature type="transmembrane region" description="Helical" evidence="9">
    <location>
        <begin position="146"/>
        <end position="166"/>
    </location>
</feature>
<dbReference type="InterPro" id="IPR027470">
    <property type="entry name" value="Cation_efflux_CTD"/>
</dbReference>